<dbReference type="Gene3D" id="2.60.470.10">
    <property type="entry name" value="Acid-sensing ion channels like domains"/>
    <property type="match status" value="1"/>
</dbReference>
<keyword evidence="5 13" id="KW-0812">Transmembrane</keyword>
<evidence type="ECO:0000256" key="13">
    <source>
        <dbReference type="RuleBase" id="RU000679"/>
    </source>
</evidence>
<proteinExistence type="inferred from homology"/>
<dbReference type="GO" id="GO:0015280">
    <property type="term" value="F:ligand-gated sodium channel activity"/>
    <property type="evidence" value="ECO:0007669"/>
    <property type="project" value="TreeGrafter"/>
</dbReference>
<protein>
    <submittedName>
        <fullName evidence="16">Uncharacterized protein</fullName>
    </submittedName>
</protein>
<evidence type="ECO:0000256" key="2">
    <source>
        <dbReference type="ARBA" id="ARBA00007193"/>
    </source>
</evidence>
<dbReference type="InterPro" id="IPR020903">
    <property type="entry name" value="ENaC_CS"/>
</dbReference>
<keyword evidence="15" id="KW-1185">Reference proteome</keyword>
<evidence type="ECO:0000256" key="4">
    <source>
        <dbReference type="ARBA" id="ARBA00022461"/>
    </source>
</evidence>
<dbReference type="Gene3D" id="1.10.287.770">
    <property type="entry name" value="YojJ-like"/>
    <property type="match status" value="1"/>
</dbReference>
<sequence>MNTIKEVKGAIPVRKKRHALYQPVYVRCACNLPDDQCVPQRNPLETNTSVCMCFEDMKTGDIWPCYPTTVWTEKTCMHCSKSKTCDDPERPNITSLLTEPRATPCLCQSTSHYCVVRPQGEVKWWNPQNYTVYGVTEAPTPSPEIEEAFGLTDLKDRGAITTKTRENLIFLVAAMPRETRQQLSYTLDEFVLRCSFNSEDCDLKRDFQIHLDPEFGNCYTFNFNDSVELKNSRAGPMYGLRLLLNVNQSDYLPTTEAAGIRLVVHEQDQEPFPDTFGYSAPTGFVSSFGLKTKVLHRLDAPYGKCSDTFRPEGYIYAEHYSPEGCYRNCFQHMILANCGCGDPRFPLPSEKEKPCDARNIRERACLTNMTSTLGGFYHLQHDCHCVQPCTENVFETAYSAAAWPAINFNIGADCPAVFDITNDSQACTEYYRLNTAYIEIYYEQLNFETLKETAGYTLVNLFSDFGGNIGLWIGFSVITVFEVIELFCEVVIYIMKKPHRFYKKKRAKAQQNNLIEPKVRADAPDISEPLDNSDSSAPLFRRPSAIKQSNTMDSNISESMLVDA</sequence>
<dbReference type="AlphaFoldDB" id="A0A914E246"/>
<comment type="similarity">
    <text evidence="2 13">Belongs to the amiloride-sensitive sodium channel (TC 1.A.6) family.</text>
</comment>
<accession>A0A914E246</accession>
<keyword evidence="10" id="KW-0325">Glycoprotein</keyword>
<evidence type="ECO:0000256" key="14">
    <source>
        <dbReference type="SAM" id="Phobius"/>
    </source>
</evidence>
<keyword evidence="6 14" id="KW-1133">Transmembrane helix</keyword>
<evidence type="ECO:0000313" key="15">
    <source>
        <dbReference type="Proteomes" id="UP000887540"/>
    </source>
</evidence>
<dbReference type="NCBIfam" id="TIGR00867">
    <property type="entry name" value="deg-1"/>
    <property type="match status" value="1"/>
</dbReference>
<evidence type="ECO:0000256" key="1">
    <source>
        <dbReference type="ARBA" id="ARBA00004141"/>
    </source>
</evidence>
<feature type="transmembrane region" description="Helical" evidence="14">
    <location>
        <begin position="469"/>
        <end position="495"/>
    </location>
</feature>
<dbReference type="PANTHER" id="PTHR11690:SF242">
    <property type="entry name" value="DEGENERIN UNC-8"/>
    <property type="match status" value="1"/>
</dbReference>
<keyword evidence="9 14" id="KW-0472">Membrane</keyword>
<dbReference type="PANTHER" id="PTHR11690">
    <property type="entry name" value="AMILORIDE-SENSITIVE SODIUM CHANNEL-RELATED"/>
    <property type="match status" value="1"/>
</dbReference>
<organism evidence="15 16">
    <name type="scientific">Acrobeloides nanus</name>
    <dbReference type="NCBI Taxonomy" id="290746"/>
    <lineage>
        <taxon>Eukaryota</taxon>
        <taxon>Metazoa</taxon>
        <taxon>Ecdysozoa</taxon>
        <taxon>Nematoda</taxon>
        <taxon>Chromadorea</taxon>
        <taxon>Rhabditida</taxon>
        <taxon>Tylenchina</taxon>
        <taxon>Cephalobomorpha</taxon>
        <taxon>Cephaloboidea</taxon>
        <taxon>Cephalobidae</taxon>
        <taxon>Acrobeloides</taxon>
    </lineage>
</organism>
<dbReference type="Proteomes" id="UP000887540">
    <property type="component" value="Unplaced"/>
</dbReference>
<reference evidence="16" key="1">
    <citation type="submission" date="2022-11" db="UniProtKB">
        <authorList>
            <consortium name="WormBaseParasite"/>
        </authorList>
    </citation>
    <scope>IDENTIFICATION</scope>
</reference>
<keyword evidence="7" id="KW-0915">Sodium</keyword>
<evidence type="ECO:0000256" key="9">
    <source>
        <dbReference type="ARBA" id="ARBA00023136"/>
    </source>
</evidence>
<evidence type="ECO:0000256" key="5">
    <source>
        <dbReference type="ARBA" id="ARBA00022692"/>
    </source>
</evidence>
<keyword evidence="8 13" id="KW-0406">Ion transport</keyword>
<dbReference type="PROSITE" id="PS01206">
    <property type="entry name" value="ASC"/>
    <property type="match status" value="1"/>
</dbReference>
<name>A0A914E246_9BILA</name>
<evidence type="ECO:0000256" key="10">
    <source>
        <dbReference type="ARBA" id="ARBA00023180"/>
    </source>
</evidence>
<evidence type="ECO:0000256" key="3">
    <source>
        <dbReference type="ARBA" id="ARBA00022448"/>
    </source>
</evidence>
<keyword evidence="3 13" id="KW-0813">Transport</keyword>
<keyword evidence="11 13" id="KW-0739">Sodium transport</keyword>
<evidence type="ECO:0000256" key="11">
    <source>
        <dbReference type="ARBA" id="ARBA00023201"/>
    </source>
</evidence>
<evidence type="ECO:0000256" key="6">
    <source>
        <dbReference type="ARBA" id="ARBA00022989"/>
    </source>
</evidence>
<dbReference type="WBParaSite" id="ACRNAN_scaffold5171.g16270.t1">
    <property type="protein sequence ID" value="ACRNAN_scaffold5171.g16270.t1"/>
    <property type="gene ID" value="ACRNAN_scaffold5171.g16270"/>
</dbReference>
<dbReference type="GO" id="GO:0005886">
    <property type="term" value="C:plasma membrane"/>
    <property type="evidence" value="ECO:0007669"/>
    <property type="project" value="TreeGrafter"/>
</dbReference>
<evidence type="ECO:0000256" key="8">
    <source>
        <dbReference type="ARBA" id="ARBA00023065"/>
    </source>
</evidence>
<evidence type="ECO:0000256" key="12">
    <source>
        <dbReference type="ARBA" id="ARBA00023303"/>
    </source>
</evidence>
<dbReference type="PRINTS" id="PR01078">
    <property type="entry name" value="AMINACHANNEL"/>
</dbReference>
<dbReference type="FunFam" id="1.10.287.770:FF:000001">
    <property type="entry name" value="Acid-sensing ion channel subunit 1"/>
    <property type="match status" value="1"/>
</dbReference>
<comment type="subcellular location">
    <subcellularLocation>
        <location evidence="1">Membrane</location>
        <topology evidence="1">Multi-pass membrane protein</topology>
    </subcellularLocation>
</comment>
<dbReference type="Pfam" id="PF00858">
    <property type="entry name" value="ASC"/>
    <property type="match status" value="1"/>
</dbReference>
<keyword evidence="4 13" id="KW-0894">Sodium channel</keyword>
<dbReference type="InterPro" id="IPR001873">
    <property type="entry name" value="ENaC"/>
</dbReference>
<evidence type="ECO:0000256" key="7">
    <source>
        <dbReference type="ARBA" id="ARBA00023053"/>
    </source>
</evidence>
<keyword evidence="12 13" id="KW-0407">Ion channel</keyword>
<dbReference type="InterPro" id="IPR004726">
    <property type="entry name" value="Deg-1"/>
</dbReference>
<evidence type="ECO:0000313" key="16">
    <source>
        <dbReference type="WBParaSite" id="ACRNAN_scaffold5171.g16270.t1"/>
    </source>
</evidence>